<proteinExistence type="predicted"/>
<evidence type="ECO:0000313" key="1">
    <source>
        <dbReference type="EMBL" id="KAJ8687777.1"/>
    </source>
</evidence>
<organism evidence="1 2">
    <name type="scientific">Eretmocerus hayati</name>
    <dbReference type="NCBI Taxonomy" id="131215"/>
    <lineage>
        <taxon>Eukaryota</taxon>
        <taxon>Metazoa</taxon>
        <taxon>Ecdysozoa</taxon>
        <taxon>Arthropoda</taxon>
        <taxon>Hexapoda</taxon>
        <taxon>Insecta</taxon>
        <taxon>Pterygota</taxon>
        <taxon>Neoptera</taxon>
        <taxon>Endopterygota</taxon>
        <taxon>Hymenoptera</taxon>
        <taxon>Apocrita</taxon>
        <taxon>Proctotrupomorpha</taxon>
        <taxon>Chalcidoidea</taxon>
        <taxon>Aphelinidae</taxon>
        <taxon>Aphelininae</taxon>
        <taxon>Eretmocerus</taxon>
    </lineage>
</organism>
<protein>
    <submittedName>
        <fullName evidence="1">Uncharacterized protein</fullName>
    </submittedName>
</protein>
<name>A0ACC2PZL2_9HYME</name>
<keyword evidence="2" id="KW-1185">Reference proteome</keyword>
<dbReference type="EMBL" id="CM056741">
    <property type="protein sequence ID" value="KAJ8687777.1"/>
    <property type="molecule type" value="Genomic_DNA"/>
</dbReference>
<reference evidence="1" key="1">
    <citation type="submission" date="2023-04" db="EMBL/GenBank/DDBJ databases">
        <title>A chromosome-level genome assembly of the parasitoid wasp Eretmocerus hayati.</title>
        <authorList>
            <person name="Zhong Y."/>
            <person name="Liu S."/>
            <person name="Liu Y."/>
        </authorList>
    </citation>
    <scope>NUCLEOTIDE SEQUENCE</scope>
    <source>
        <strain evidence="1">ZJU_SS_LIU_2023</strain>
    </source>
</reference>
<evidence type="ECO:0000313" key="2">
    <source>
        <dbReference type="Proteomes" id="UP001239111"/>
    </source>
</evidence>
<comment type="caution">
    <text evidence="1">The sequence shown here is derived from an EMBL/GenBank/DDBJ whole genome shotgun (WGS) entry which is preliminary data.</text>
</comment>
<gene>
    <name evidence="1" type="ORF">QAD02_023571</name>
</gene>
<dbReference type="Proteomes" id="UP001239111">
    <property type="component" value="Chromosome 1"/>
</dbReference>
<sequence length="518" mass="58624">MDQNMKIGIGGVSLFVFGVAFGWVIFPQILDSQIHTFIALKPGSPTRDLWSKFPFFIEYKIYLFNVTNADDVSNGAKPILQEVGPYFFEEWHEKTDLFDRLDDDTLEYSVKRKWIFRPDLSEGLTGKEEVILPHVFILATVMSTLREKPHLMPLVNTAINSIFRNPESLFMKVKAMDMIFDGIPIDCTVTDLTGSIACTMIKKEADSLMKDGDNRYKFSLLGVHNNTPTKARTRVLRGVKNMMDVGLVTEYQGKKTIDKWNDPYCDTINGTDGTIFHPFRDESEDVIFFTGEICRTMTATFMEKSHAAGMQTNRYTIMIDDTVPSQKCYCPSNINCPKKGIMDLYECVGAPVIVSHAHFYTADEDYINMVDGMEPSKEKHETFLDFDPVSGAPLSARSRFQLNMPIKSVEKIPIMANLPDVLLPIVWMEEGLEVPDFLVDEVKKMHTFITFAGCLKWLMVLAGLIMSVVAGYMYNQSSQKLSNFEITKFSNSKSGNEKKIPPINIHTIQSAQVSPNLV</sequence>
<accession>A0ACC2PZL2</accession>